<feature type="domain" description="RNA polymerase sigma factor 70 region 4 type 2" evidence="6">
    <location>
        <begin position="159"/>
        <end position="210"/>
    </location>
</feature>
<dbReference type="InterPro" id="IPR039425">
    <property type="entry name" value="RNA_pol_sigma-70-like"/>
</dbReference>
<dbReference type="InterPro" id="IPR036388">
    <property type="entry name" value="WH-like_DNA-bd_sf"/>
</dbReference>
<evidence type="ECO:0000259" key="6">
    <source>
        <dbReference type="Pfam" id="PF08281"/>
    </source>
</evidence>
<reference evidence="7 8" key="1">
    <citation type="submission" date="2016-10" db="EMBL/GenBank/DDBJ databases">
        <authorList>
            <person name="de Groot N.N."/>
        </authorList>
    </citation>
    <scope>NUCLEOTIDE SEQUENCE [LARGE SCALE GENOMIC DNA]</scope>
    <source>
        <strain evidence="7 8">NLAE-zl-C57</strain>
    </source>
</reference>
<dbReference type="Pfam" id="PF08281">
    <property type="entry name" value="Sigma70_r4_2"/>
    <property type="match status" value="1"/>
</dbReference>
<dbReference type="NCBIfam" id="TIGR02985">
    <property type="entry name" value="Sig70_bacteroi1"/>
    <property type="match status" value="1"/>
</dbReference>
<dbReference type="InterPro" id="IPR014284">
    <property type="entry name" value="RNA_pol_sigma-70_dom"/>
</dbReference>
<keyword evidence="4" id="KW-0804">Transcription</keyword>
<feature type="domain" description="RNA polymerase sigma-70 region 2" evidence="5">
    <location>
        <begin position="65"/>
        <end position="126"/>
    </location>
</feature>
<comment type="similarity">
    <text evidence="1">Belongs to the sigma-70 factor family. ECF subfamily.</text>
</comment>
<dbReference type="InterPro" id="IPR014327">
    <property type="entry name" value="RNA_pol_sigma70_bacteroid"/>
</dbReference>
<evidence type="ECO:0000313" key="7">
    <source>
        <dbReference type="EMBL" id="SDI27285.1"/>
    </source>
</evidence>
<accession>A0A1G8J7R2</accession>
<proteinExistence type="inferred from homology"/>
<dbReference type="InterPro" id="IPR013249">
    <property type="entry name" value="RNA_pol_sigma70_r4_t2"/>
</dbReference>
<evidence type="ECO:0000256" key="1">
    <source>
        <dbReference type="ARBA" id="ARBA00010641"/>
    </source>
</evidence>
<evidence type="ECO:0000256" key="2">
    <source>
        <dbReference type="ARBA" id="ARBA00023015"/>
    </source>
</evidence>
<dbReference type="Gene3D" id="1.10.1740.10">
    <property type="match status" value="1"/>
</dbReference>
<evidence type="ECO:0000259" key="5">
    <source>
        <dbReference type="Pfam" id="PF04542"/>
    </source>
</evidence>
<dbReference type="InterPro" id="IPR007627">
    <property type="entry name" value="RNA_pol_sigma70_r2"/>
</dbReference>
<gene>
    <name evidence="7" type="ORF">SAMN05192582_103513</name>
</gene>
<dbReference type="InterPro" id="IPR013324">
    <property type="entry name" value="RNA_pol_sigma_r3/r4-like"/>
</dbReference>
<dbReference type="PANTHER" id="PTHR43133">
    <property type="entry name" value="RNA POLYMERASE ECF-TYPE SIGMA FACTO"/>
    <property type="match status" value="1"/>
</dbReference>
<dbReference type="InterPro" id="IPR013325">
    <property type="entry name" value="RNA_pol_sigma_r2"/>
</dbReference>
<dbReference type="AlphaFoldDB" id="A0A1G8J7R2"/>
<protein>
    <submittedName>
        <fullName evidence="7">RNA polymerase sigma-70 factor, ECF subfamily</fullName>
    </submittedName>
</protein>
<keyword evidence="3" id="KW-0731">Sigma factor</keyword>
<organism evidence="7 8">
    <name type="scientific">Bacteroides ovatus</name>
    <dbReference type="NCBI Taxonomy" id="28116"/>
    <lineage>
        <taxon>Bacteria</taxon>
        <taxon>Pseudomonadati</taxon>
        <taxon>Bacteroidota</taxon>
        <taxon>Bacteroidia</taxon>
        <taxon>Bacteroidales</taxon>
        <taxon>Bacteroidaceae</taxon>
        <taxon>Bacteroides</taxon>
    </lineage>
</organism>
<evidence type="ECO:0000256" key="4">
    <source>
        <dbReference type="ARBA" id="ARBA00023163"/>
    </source>
</evidence>
<name>A0A1G8J7R2_BACOV</name>
<sequence>MCISRKNLVFILILFVNNSNAFLKFNILLNIPSMTQVNTISREQLLIKDLKQSSKQAFDEIYCIYARRLLGYSCQYTKNMEDAEEIVQDVFVQLWNCRERIRQEESLKSLLFIMAKYRLINAFKARVNSPLYEDYVNCQYEHSANNTAEHIEYQDFLSEVKNAIEALPMTQRRIIKLCKFKGLTNKEVAQELSLSEQTVKNQLSLGLKALRQELDKVLLLIELLFLIG</sequence>
<dbReference type="Pfam" id="PF04542">
    <property type="entry name" value="Sigma70_r2"/>
    <property type="match status" value="1"/>
</dbReference>
<dbReference type="NCBIfam" id="TIGR02937">
    <property type="entry name" value="sigma70-ECF"/>
    <property type="match status" value="1"/>
</dbReference>
<dbReference type="PANTHER" id="PTHR43133:SF46">
    <property type="entry name" value="RNA POLYMERASE SIGMA-70 FACTOR ECF SUBFAMILY"/>
    <property type="match status" value="1"/>
</dbReference>
<dbReference type="EMBL" id="FNDO01000035">
    <property type="protein sequence ID" value="SDI27285.1"/>
    <property type="molecule type" value="Genomic_DNA"/>
</dbReference>
<keyword evidence="2" id="KW-0805">Transcription regulation</keyword>
<evidence type="ECO:0000256" key="3">
    <source>
        <dbReference type="ARBA" id="ARBA00023082"/>
    </source>
</evidence>
<dbReference type="GO" id="GO:0006352">
    <property type="term" value="P:DNA-templated transcription initiation"/>
    <property type="evidence" value="ECO:0007669"/>
    <property type="project" value="InterPro"/>
</dbReference>
<dbReference type="Proteomes" id="UP000181870">
    <property type="component" value="Unassembled WGS sequence"/>
</dbReference>
<dbReference type="SUPFAM" id="SSF88946">
    <property type="entry name" value="Sigma2 domain of RNA polymerase sigma factors"/>
    <property type="match status" value="1"/>
</dbReference>
<dbReference type="CDD" id="cd06171">
    <property type="entry name" value="Sigma70_r4"/>
    <property type="match status" value="1"/>
</dbReference>
<dbReference type="GO" id="GO:0016987">
    <property type="term" value="F:sigma factor activity"/>
    <property type="evidence" value="ECO:0007669"/>
    <property type="project" value="UniProtKB-KW"/>
</dbReference>
<evidence type="ECO:0000313" key="8">
    <source>
        <dbReference type="Proteomes" id="UP000181870"/>
    </source>
</evidence>
<dbReference type="GO" id="GO:0003677">
    <property type="term" value="F:DNA binding"/>
    <property type="evidence" value="ECO:0007669"/>
    <property type="project" value="InterPro"/>
</dbReference>
<dbReference type="SUPFAM" id="SSF88659">
    <property type="entry name" value="Sigma3 and sigma4 domains of RNA polymerase sigma factors"/>
    <property type="match status" value="1"/>
</dbReference>
<dbReference type="Gene3D" id="1.10.10.10">
    <property type="entry name" value="Winged helix-like DNA-binding domain superfamily/Winged helix DNA-binding domain"/>
    <property type="match status" value="1"/>
</dbReference>